<protein>
    <recommendedName>
        <fullName evidence="4">Secreted protein</fullName>
    </recommendedName>
</protein>
<evidence type="ECO:0000313" key="3">
    <source>
        <dbReference type="Proteomes" id="UP000000768"/>
    </source>
</evidence>
<reference evidence="3" key="2">
    <citation type="journal article" date="2018" name="Plant J.">
        <title>The Sorghum bicolor reference genome: improved assembly, gene annotations, a transcriptome atlas, and signatures of genome organization.</title>
        <authorList>
            <person name="McCormick R.F."/>
            <person name="Truong S.K."/>
            <person name="Sreedasyam A."/>
            <person name="Jenkins J."/>
            <person name="Shu S."/>
            <person name="Sims D."/>
            <person name="Kennedy M."/>
            <person name="Amirebrahimi M."/>
            <person name="Weers B.D."/>
            <person name="McKinley B."/>
            <person name="Mattison A."/>
            <person name="Morishige D.T."/>
            <person name="Grimwood J."/>
            <person name="Schmutz J."/>
            <person name="Mullet J.E."/>
        </authorList>
    </citation>
    <scope>NUCLEOTIDE SEQUENCE [LARGE SCALE GENOMIC DNA]</scope>
    <source>
        <strain evidence="3">cv. BTx623</strain>
    </source>
</reference>
<dbReference type="AlphaFoldDB" id="A0A1W0VYN8"/>
<evidence type="ECO:0000256" key="1">
    <source>
        <dbReference type="SAM" id="SignalP"/>
    </source>
</evidence>
<organism evidence="2 3">
    <name type="scientific">Sorghum bicolor</name>
    <name type="common">Sorghum</name>
    <name type="synonym">Sorghum vulgare</name>
    <dbReference type="NCBI Taxonomy" id="4558"/>
    <lineage>
        <taxon>Eukaryota</taxon>
        <taxon>Viridiplantae</taxon>
        <taxon>Streptophyta</taxon>
        <taxon>Embryophyta</taxon>
        <taxon>Tracheophyta</taxon>
        <taxon>Spermatophyta</taxon>
        <taxon>Magnoliopsida</taxon>
        <taxon>Liliopsida</taxon>
        <taxon>Poales</taxon>
        <taxon>Poaceae</taxon>
        <taxon>PACMAD clade</taxon>
        <taxon>Panicoideae</taxon>
        <taxon>Andropogonodae</taxon>
        <taxon>Andropogoneae</taxon>
        <taxon>Sorghinae</taxon>
        <taxon>Sorghum</taxon>
    </lineage>
</organism>
<dbReference type="Gramene" id="OQU87249">
    <property type="protein sequence ID" value="OQU87249"/>
    <property type="gene ID" value="SORBI_3003G241050"/>
</dbReference>
<keyword evidence="1" id="KW-0732">Signal</keyword>
<dbReference type="EMBL" id="CM000762">
    <property type="protein sequence ID" value="OQU87249.1"/>
    <property type="molecule type" value="Genomic_DNA"/>
</dbReference>
<sequence length="90" mass="10375">MKCALKFRSTVRRTVFLLQWLTKLLNSCLFLTQNGLERMHACFPFTALKFVEPKYTVKSEIQIIITVKFVGSFCSFYSESAGSLCSFLLF</sequence>
<dbReference type="Proteomes" id="UP000000768">
    <property type="component" value="Chromosome 3"/>
</dbReference>
<reference evidence="2 3" key="1">
    <citation type="journal article" date="2009" name="Nature">
        <title>The Sorghum bicolor genome and the diversification of grasses.</title>
        <authorList>
            <person name="Paterson A.H."/>
            <person name="Bowers J.E."/>
            <person name="Bruggmann R."/>
            <person name="Dubchak I."/>
            <person name="Grimwood J."/>
            <person name="Gundlach H."/>
            <person name="Haberer G."/>
            <person name="Hellsten U."/>
            <person name="Mitros T."/>
            <person name="Poliakov A."/>
            <person name="Schmutz J."/>
            <person name="Spannagl M."/>
            <person name="Tang H."/>
            <person name="Wang X."/>
            <person name="Wicker T."/>
            <person name="Bharti A.K."/>
            <person name="Chapman J."/>
            <person name="Feltus F.A."/>
            <person name="Gowik U."/>
            <person name="Grigoriev I.V."/>
            <person name="Lyons E."/>
            <person name="Maher C.A."/>
            <person name="Martis M."/>
            <person name="Narechania A."/>
            <person name="Otillar R.P."/>
            <person name="Penning B.W."/>
            <person name="Salamov A.A."/>
            <person name="Wang Y."/>
            <person name="Zhang L."/>
            <person name="Carpita N.C."/>
            <person name="Freeling M."/>
            <person name="Gingle A.R."/>
            <person name="Hash C.T."/>
            <person name="Keller B."/>
            <person name="Klein P."/>
            <person name="Kresovich S."/>
            <person name="McCann M.C."/>
            <person name="Ming R."/>
            <person name="Peterson D.G."/>
            <person name="Mehboob-ur-Rahman"/>
            <person name="Ware D."/>
            <person name="Westhoff P."/>
            <person name="Mayer K.F."/>
            <person name="Messing J."/>
            <person name="Rokhsar D.S."/>
        </authorList>
    </citation>
    <scope>NUCLEOTIDE SEQUENCE [LARGE SCALE GENOMIC DNA]</scope>
    <source>
        <strain evidence="3">cv. BTx623</strain>
    </source>
</reference>
<proteinExistence type="predicted"/>
<keyword evidence="3" id="KW-1185">Reference proteome</keyword>
<evidence type="ECO:0000313" key="2">
    <source>
        <dbReference type="EMBL" id="OQU87249.1"/>
    </source>
</evidence>
<accession>A0A1W0VYN8</accession>
<name>A0A1W0VYN8_SORBI</name>
<gene>
    <name evidence="2" type="ORF">SORBI_3003G241050</name>
</gene>
<evidence type="ECO:0008006" key="4">
    <source>
        <dbReference type="Google" id="ProtNLM"/>
    </source>
</evidence>
<feature type="chain" id="PRO_5010724387" description="Secreted protein" evidence="1">
    <location>
        <begin position="28"/>
        <end position="90"/>
    </location>
</feature>
<dbReference type="InParanoid" id="A0A1W0VYN8"/>
<feature type="signal peptide" evidence="1">
    <location>
        <begin position="1"/>
        <end position="27"/>
    </location>
</feature>